<comment type="pathway">
    <text evidence="1">Amino-acid biosynthesis; L-phenylalanine biosynthesis; phenylpyruvate from prephenate: step 1/1.</text>
</comment>
<dbReference type="SUPFAM" id="SSF55021">
    <property type="entry name" value="ACT-like"/>
    <property type="match status" value="1"/>
</dbReference>
<keyword evidence="3" id="KW-0028">Amino-acid biosynthesis</keyword>
<organism evidence="11 12">
    <name type="scientific">Govanella unica</name>
    <dbReference type="NCBI Taxonomy" id="2975056"/>
    <lineage>
        <taxon>Bacteria</taxon>
        <taxon>Pseudomonadati</taxon>
        <taxon>Pseudomonadota</taxon>
        <taxon>Alphaproteobacteria</taxon>
        <taxon>Emcibacterales</taxon>
        <taxon>Govanellaceae</taxon>
        <taxon>Govanella</taxon>
    </lineage>
</organism>
<accession>A0A9X3TWF1</accession>
<dbReference type="InterPro" id="IPR008242">
    <property type="entry name" value="Chor_mutase/pphenate_deHydtase"/>
</dbReference>
<dbReference type="PANTHER" id="PTHR21022:SF19">
    <property type="entry name" value="PREPHENATE DEHYDRATASE-RELATED"/>
    <property type="match status" value="1"/>
</dbReference>
<dbReference type="PANTHER" id="PTHR21022">
    <property type="entry name" value="PREPHENATE DEHYDRATASE P PROTEIN"/>
    <property type="match status" value="1"/>
</dbReference>
<reference evidence="11" key="2">
    <citation type="journal article" date="2023" name="Syst. Appl. Microbiol.">
        <title>Govania unica gen. nov., sp. nov., a rare biosphere bacterium that represents a novel family in the class Alphaproteobacteria.</title>
        <authorList>
            <person name="Vandamme P."/>
            <person name="Peeters C."/>
            <person name="Hettiarachchi A."/>
            <person name="Cnockaert M."/>
            <person name="Carlier A."/>
        </authorList>
    </citation>
    <scope>NUCLEOTIDE SEQUENCE</scope>
    <source>
        <strain evidence="11">LMG 31809</strain>
    </source>
</reference>
<dbReference type="PIRSF" id="PIRSF001500">
    <property type="entry name" value="Chor_mut_pdt_Ppr"/>
    <property type="match status" value="1"/>
</dbReference>
<evidence type="ECO:0000256" key="2">
    <source>
        <dbReference type="ARBA" id="ARBA00013147"/>
    </source>
</evidence>
<keyword evidence="5" id="KW-0584">Phenylalanine biosynthesis</keyword>
<evidence type="ECO:0000259" key="10">
    <source>
        <dbReference type="PROSITE" id="PS51671"/>
    </source>
</evidence>
<dbReference type="PROSITE" id="PS51171">
    <property type="entry name" value="PREPHENATE_DEHYDR_3"/>
    <property type="match status" value="1"/>
</dbReference>
<proteinExistence type="predicted"/>
<dbReference type="EC" id="4.2.1.51" evidence="2"/>
<dbReference type="GO" id="GO:0009094">
    <property type="term" value="P:L-phenylalanine biosynthetic process"/>
    <property type="evidence" value="ECO:0007669"/>
    <property type="project" value="UniProtKB-KW"/>
</dbReference>
<name>A0A9X3TWF1_9PROT</name>
<evidence type="ECO:0000256" key="8">
    <source>
        <dbReference type="PIRSR" id="PIRSR001500-2"/>
    </source>
</evidence>
<dbReference type="RefSeq" id="WP_274942660.1">
    <property type="nucleotide sequence ID" value="NZ_JANWOI010000001.1"/>
</dbReference>
<reference evidence="11" key="1">
    <citation type="submission" date="2022-08" db="EMBL/GenBank/DDBJ databases">
        <authorList>
            <person name="Vandamme P."/>
            <person name="Hettiarachchi A."/>
            <person name="Peeters C."/>
            <person name="Cnockaert M."/>
            <person name="Carlier A."/>
        </authorList>
    </citation>
    <scope>NUCLEOTIDE SEQUENCE</scope>
    <source>
        <strain evidence="11">LMG 31809</strain>
    </source>
</reference>
<evidence type="ECO:0000256" key="3">
    <source>
        <dbReference type="ARBA" id="ARBA00022605"/>
    </source>
</evidence>
<dbReference type="CDD" id="cd04905">
    <property type="entry name" value="ACT_CM-PDT"/>
    <property type="match status" value="1"/>
</dbReference>
<feature type="domain" description="Prephenate dehydratase" evidence="9">
    <location>
        <begin position="9"/>
        <end position="184"/>
    </location>
</feature>
<dbReference type="PROSITE" id="PS00857">
    <property type="entry name" value="PREPHENATE_DEHYDR_1"/>
    <property type="match status" value="1"/>
</dbReference>
<comment type="caution">
    <text evidence="11">The sequence shown here is derived from an EMBL/GenBank/DDBJ whole genome shotgun (WGS) entry which is preliminary data.</text>
</comment>
<keyword evidence="12" id="KW-1185">Reference proteome</keyword>
<dbReference type="NCBIfam" id="NF008866">
    <property type="entry name" value="PRK11899.1"/>
    <property type="match status" value="1"/>
</dbReference>
<keyword evidence="6 11" id="KW-0456">Lyase</keyword>
<protein>
    <recommendedName>
        <fullName evidence="2">prephenate dehydratase</fullName>
        <ecNumber evidence="2">4.2.1.51</ecNumber>
    </recommendedName>
</protein>
<dbReference type="SUPFAM" id="SSF53850">
    <property type="entry name" value="Periplasmic binding protein-like II"/>
    <property type="match status" value="1"/>
</dbReference>
<evidence type="ECO:0000256" key="4">
    <source>
        <dbReference type="ARBA" id="ARBA00023141"/>
    </source>
</evidence>
<comment type="catalytic activity">
    <reaction evidence="7">
        <text>prephenate + H(+) = 3-phenylpyruvate + CO2 + H2O</text>
        <dbReference type="Rhea" id="RHEA:21648"/>
        <dbReference type="ChEBI" id="CHEBI:15377"/>
        <dbReference type="ChEBI" id="CHEBI:15378"/>
        <dbReference type="ChEBI" id="CHEBI:16526"/>
        <dbReference type="ChEBI" id="CHEBI:18005"/>
        <dbReference type="ChEBI" id="CHEBI:29934"/>
        <dbReference type="EC" id="4.2.1.51"/>
    </reaction>
</comment>
<dbReference type="Proteomes" id="UP001141619">
    <property type="component" value="Unassembled WGS sequence"/>
</dbReference>
<keyword evidence="4" id="KW-0057">Aromatic amino acid biosynthesis</keyword>
<dbReference type="InterPro" id="IPR001086">
    <property type="entry name" value="Preph_deHydtase"/>
</dbReference>
<dbReference type="Gene3D" id="3.30.70.260">
    <property type="match status" value="1"/>
</dbReference>
<evidence type="ECO:0000313" key="12">
    <source>
        <dbReference type="Proteomes" id="UP001141619"/>
    </source>
</evidence>
<sequence>MTTSDPATRIAFQGALGANSDMACRQVFPAMTPLPCATFADALQAVEDGQALYGMIPIENSIAGRVADLHQLLPHSKLHIIGEHFMRINHQLLAPKGATLATLREVHSHVQALDQCRETMRRLGLTAIVHADTAGAAKEIAALNDPTVGALASSLAGEIYGLDLIQANMEDATHNTTRFIIMSRADAIPDPRNGPTMMSFMFEVRNVPAALYKAMGGFATNGINITKLESYQLGGAFTATQFFAEIEGHPSERRVELAMEELAFFTRRIRVYGAYPAHNYRFQQ</sequence>
<evidence type="ECO:0000259" key="9">
    <source>
        <dbReference type="PROSITE" id="PS51171"/>
    </source>
</evidence>
<dbReference type="InterPro" id="IPR045865">
    <property type="entry name" value="ACT-like_dom_sf"/>
</dbReference>
<dbReference type="InterPro" id="IPR002912">
    <property type="entry name" value="ACT_dom"/>
</dbReference>
<dbReference type="EMBL" id="JANWOI010000001">
    <property type="protein sequence ID" value="MDA5192959.1"/>
    <property type="molecule type" value="Genomic_DNA"/>
</dbReference>
<feature type="domain" description="ACT" evidence="10">
    <location>
        <begin position="199"/>
        <end position="276"/>
    </location>
</feature>
<evidence type="ECO:0000256" key="6">
    <source>
        <dbReference type="ARBA" id="ARBA00023239"/>
    </source>
</evidence>
<dbReference type="Pfam" id="PF00800">
    <property type="entry name" value="PDT"/>
    <property type="match status" value="1"/>
</dbReference>
<evidence type="ECO:0000256" key="7">
    <source>
        <dbReference type="ARBA" id="ARBA00047848"/>
    </source>
</evidence>
<dbReference type="InterPro" id="IPR018528">
    <property type="entry name" value="Preph_deHydtase_CS"/>
</dbReference>
<evidence type="ECO:0000313" key="11">
    <source>
        <dbReference type="EMBL" id="MDA5192959.1"/>
    </source>
</evidence>
<dbReference type="CDD" id="cd13631">
    <property type="entry name" value="PBP2_Ct-PDT_like"/>
    <property type="match status" value="1"/>
</dbReference>
<dbReference type="Gene3D" id="3.40.190.10">
    <property type="entry name" value="Periplasmic binding protein-like II"/>
    <property type="match status" value="2"/>
</dbReference>
<evidence type="ECO:0000256" key="1">
    <source>
        <dbReference type="ARBA" id="ARBA00004741"/>
    </source>
</evidence>
<dbReference type="PROSITE" id="PS51671">
    <property type="entry name" value="ACT"/>
    <property type="match status" value="1"/>
</dbReference>
<dbReference type="GO" id="GO:0005737">
    <property type="term" value="C:cytoplasm"/>
    <property type="evidence" value="ECO:0007669"/>
    <property type="project" value="TreeGrafter"/>
</dbReference>
<dbReference type="GO" id="GO:0004664">
    <property type="term" value="F:prephenate dehydratase activity"/>
    <property type="evidence" value="ECO:0007669"/>
    <property type="project" value="UniProtKB-EC"/>
</dbReference>
<evidence type="ECO:0000256" key="5">
    <source>
        <dbReference type="ARBA" id="ARBA00023222"/>
    </source>
</evidence>
<feature type="site" description="Essential for prephenate dehydratase activity" evidence="8">
    <location>
        <position position="177"/>
    </location>
</feature>
<gene>
    <name evidence="11" type="ORF">NYP16_03170</name>
</gene>
<dbReference type="AlphaFoldDB" id="A0A9X3TWF1"/>